<evidence type="ECO:0000313" key="2">
    <source>
        <dbReference type="Proteomes" id="UP001165289"/>
    </source>
</evidence>
<protein>
    <submittedName>
        <fullName evidence="1">Uncharacterized protein</fullName>
    </submittedName>
</protein>
<dbReference type="Proteomes" id="UP001165289">
    <property type="component" value="Unassembled WGS sequence"/>
</dbReference>
<reference evidence="1 2" key="1">
    <citation type="journal article" date="2023" name="BMC Biol.">
        <title>The compact genome of the sponge Oopsacas minuta (Hexactinellida) is lacking key metazoan core genes.</title>
        <authorList>
            <person name="Santini S."/>
            <person name="Schenkelaars Q."/>
            <person name="Jourda C."/>
            <person name="Duchesne M."/>
            <person name="Belahbib H."/>
            <person name="Rocher C."/>
            <person name="Selva M."/>
            <person name="Riesgo A."/>
            <person name="Vervoort M."/>
            <person name="Leys S.P."/>
            <person name="Kodjabachian L."/>
            <person name="Le Bivic A."/>
            <person name="Borchiellini C."/>
            <person name="Claverie J.M."/>
            <person name="Renard E."/>
        </authorList>
    </citation>
    <scope>NUCLEOTIDE SEQUENCE [LARGE SCALE GENOMIC DNA]</scope>
    <source>
        <strain evidence="1">SPO-2</strain>
    </source>
</reference>
<comment type="caution">
    <text evidence="1">The sequence shown here is derived from an EMBL/GenBank/DDBJ whole genome shotgun (WGS) entry which is preliminary data.</text>
</comment>
<proteinExistence type="predicted"/>
<name>A0AAV7JLW0_9METZ</name>
<accession>A0AAV7JLW0</accession>
<keyword evidence="2" id="KW-1185">Reference proteome</keyword>
<evidence type="ECO:0000313" key="1">
    <source>
        <dbReference type="EMBL" id="KAI6649829.1"/>
    </source>
</evidence>
<organism evidence="1 2">
    <name type="scientific">Oopsacas minuta</name>
    <dbReference type="NCBI Taxonomy" id="111878"/>
    <lineage>
        <taxon>Eukaryota</taxon>
        <taxon>Metazoa</taxon>
        <taxon>Porifera</taxon>
        <taxon>Hexactinellida</taxon>
        <taxon>Hexasterophora</taxon>
        <taxon>Lyssacinosida</taxon>
        <taxon>Leucopsacidae</taxon>
        <taxon>Oopsacas</taxon>
    </lineage>
</organism>
<gene>
    <name evidence="1" type="ORF">LOD99_6379</name>
</gene>
<sequence length="133" mass="15520">MVWVFWAWKKVEKRTISKCFANRGFFKVGVVADPATAMKFGLCDELEQEELDMQVRDDDDKVLFPLQETPEALFDWLCLITLQLRTSEKTKWISAISEKWKKPPLMPQGTPRLSLPSGHCKCTPCFVEMKRHR</sequence>
<dbReference type="AlphaFoldDB" id="A0AAV7JLW0"/>
<dbReference type="EMBL" id="JAKMXF010000317">
    <property type="protein sequence ID" value="KAI6649829.1"/>
    <property type="molecule type" value="Genomic_DNA"/>
</dbReference>